<evidence type="ECO:0000259" key="3">
    <source>
        <dbReference type="Pfam" id="PF24320"/>
    </source>
</evidence>
<dbReference type="Proteomes" id="UP000249757">
    <property type="component" value="Unassembled WGS sequence"/>
</dbReference>
<keyword evidence="5" id="KW-1185">Reference proteome</keyword>
<evidence type="ECO:0000313" key="4">
    <source>
        <dbReference type="EMBL" id="KAI1516427.1"/>
    </source>
</evidence>
<reference evidence="5" key="1">
    <citation type="journal article" date="2022" name="Microb. Genom.">
        <title>A global pangenome for the wheat fungal pathogen Pyrenophora tritici-repentis and prediction of effector protein structural homology.</title>
        <authorList>
            <person name="Moolhuijzen P.M."/>
            <person name="See P.T."/>
            <person name="Shi G."/>
            <person name="Powell H.R."/>
            <person name="Cockram J."/>
            <person name="Jorgensen L.N."/>
            <person name="Benslimane H."/>
            <person name="Strelkov S.E."/>
            <person name="Turner J."/>
            <person name="Liu Z."/>
            <person name="Moffat C.S."/>
        </authorList>
    </citation>
    <scope>NUCLEOTIDE SEQUENCE [LARGE SCALE GENOMIC DNA]</scope>
</reference>
<dbReference type="Pfam" id="PF24320">
    <property type="entry name" value="DUF7492"/>
    <property type="match status" value="1"/>
</dbReference>
<name>A0A922NJY4_9PLEO</name>
<dbReference type="EMBL" id="NRDI02000005">
    <property type="protein sequence ID" value="KAI1516427.1"/>
    <property type="molecule type" value="Genomic_DNA"/>
</dbReference>
<dbReference type="AlphaFoldDB" id="A0A922NJY4"/>
<proteinExistence type="predicted"/>
<feature type="chain" id="PRO_5036928170" description="DUF7492 domain-containing protein" evidence="2">
    <location>
        <begin position="32"/>
        <end position="466"/>
    </location>
</feature>
<gene>
    <name evidence="4" type="ORF">Ptr86124_004964</name>
</gene>
<feature type="domain" description="DUF7492" evidence="3">
    <location>
        <begin position="30"/>
        <end position="298"/>
    </location>
</feature>
<comment type="caution">
    <text evidence="4">The sequence shown here is derived from an EMBL/GenBank/DDBJ whole genome shotgun (WGS) entry which is preliminary data.</text>
</comment>
<evidence type="ECO:0000256" key="1">
    <source>
        <dbReference type="SAM" id="MobiDB-lite"/>
    </source>
</evidence>
<sequence>MFPQLKKNTSNMSKTLSTIALMLAAAPFATGHSWIEQMRNIDAKGNYVGEYGYPRGYIAKTDPGYNGDKSMNFNLPAAQGKAFIDDTTPLCHPGQTKPVQSQDKYPRLKTPPGGFVALRYMENGHVTEPVGRMLGKPDMGGTVFVYGTTEPKEDETLATVIHWNKDGKGGNGHGKLLATQDFDDGRCYEMNNTPKSKQRAKEFPNYALGQAVEGAPGNYAMFCETDVQIPETAEVGKPYTLYWVWQWNTKPGADPGLPVGKDEWYTTCMDVDVASNGTASKEASAKFALVQQDAETAAVSNFAARTAKMTDIVKGEYGPIFSAQPTGGSGSGSGGSPASSKPTPAPSSKLTATPPASFTTLPSASRKPQGNSTLPSSTGLASTGLAIPTLTGRPGTAPTQSPSGDDNVVTVTDILMVTVTAPVVTVTAPAMTDSTPIDSASPAITPIVARSIHYRNGAKFRSLSAA</sequence>
<feature type="signal peptide" evidence="2">
    <location>
        <begin position="1"/>
        <end position="31"/>
    </location>
</feature>
<evidence type="ECO:0000256" key="2">
    <source>
        <dbReference type="SAM" id="SignalP"/>
    </source>
</evidence>
<organism evidence="4 5">
    <name type="scientific">Pyrenophora tritici-repentis</name>
    <dbReference type="NCBI Taxonomy" id="45151"/>
    <lineage>
        <taxon>Eukaryota</taxon>
        <taxon>Fungi</taxon>
        <taxon>Dikarya</taxon>
        <taxon>Ascomycota</taxon>
        <taxon>Pezizomycotina</taxon>
        <taxon>Dothideomycetes</taxon>
        <taxon>Pleosporomycetidae</taxon>
        <taxon>Pleosporales</taxon>
        <taxon>Pleosporineae</taxon>
        <taxon>Pleosporaceae</taxon>
        <taxon>Pyrenophora</taxon>
    </lineage>
</organism>
<protein>
    <recommendedName>
        <fullName evidence="3">DUF7492 domain-containing protein</fullName>
    </recommendedName>
</protein>
<dbReference type="InterPro" id="IPR055915">
    <property type="entry name" value="DUF7492"/>
</dbReference>
<keyword evidence="2" id="KW-0732">Signal</keyword>
<feature type="region of interest" description="Disordered" evidence="1">
    <location>
        <begin position="321"/>
        <end position="406"/>
    </location>
</feature>
<feature type="compositionally biased region" description="Polar residues" evidence="1">
    <location>
        <begin position="350"/>
        <end position="381"/>
    </location>
</feature>
<evidence type="ECO:0000313" key="5">
    <source>
        <dbReference type="Proteomes" id="UP000249757"/>
    </source>
</evidence>
<accession>A0A922NJY4</accession>
<feature type="compositionally biased region" description="Low complexity" evidence="1">
    <location>
        <begin position="336"/>
        <end position="349"/>
    </location>
</feature>